<name>A0A2T7BFW6_9BACT</name>
<dbReference type="InterPro" id="IPR007627">
    <property type="entry name" value="RNA_pol_sigma70_r2"/>
</dbReference>
<evidence type="ECO:0000259" key="5">
    <source>
        <dbReference type="Pfam" id="PF04542"/>
    </source>
</evidence>
<evidence type="ECO:0000259" key="6">
    <source>
        <dbReference type="Pfam" id="PF08281"/>
    </source>
</evidence>
<accession>A0A2T7BFW6</accession>
<dbReference type="InterPro" id="IPR013324">
    <property type="entry name" value="RNA_pol_sigma_r3/r4-like"/>
</dbReference>
<dbReference type="InterPro" id="IPR013325">
    <property type="entry name" value="RNA_pol_sigma_r2"/>
</dbReference>
<dbReference type="InterPro" id="IPR039425">
    <property type="entry name" value="RNA_pol_sigma-70-like"/>
</dbReference>
<evidence type="ECO:0000256" key="2">
    <source>
        <dbReference type="ARBA" id="ARBA00023015"/>
    </source>
</evidence>
<dbReference type="RefSeq" id="WP_108687018.1">
    <property type="nucleotide sequence ID" value="NZ_QCYK01000002.1"/>
</dbReference>
<keyword evidence="8" id="KW-1185">Reference proteome</keyword>
<comment type="caution">
    <text evidence="7">The sequence shown here is derived from an EMBL/GenBank/DDBJ whole genome shotgun (WGS) entry which is preliminary data.</text>
</comment>
<reference evidence="7 8" key="1">
    <citation type="submission" date="2018-04" db="EMBL/GenBank/DDBJ databases">
        <title>Chitinophaga fuyangensis sp. nov., isolated from soil in a chemical factory.</title>
        <authorList>
            <person name="Chen K."/>
        </authorList>
    </citation>
    <scope>NUCLEOTIDE SEQUENCE [LARGE SCALE GENOMIC DNA]</scope>
    <source>
        <strain evidence="7 8">LY-1</strain>
    </source>
</reference>
<dbReference type="PANTHER" id="PTHR43133:SF46">
    <property type="entry name" value="RNA POLYMERASE SIGMA-70 FACTOR ECF SUBFAMILY"/>
    <property type="match status" value="1"/>
</dbReference>
<evidence type="ECO:0000313" key="8">
    <source>
        <dbReference type="Proteomes" id="UP000244450"/>
    </source>
</evidence>
<keyword evidence="2" id="KW-0805">Transcription regulation</keyword>
<gene>
    <name evidence="7" type="ORF">DCC81_12795</name>
</gene>
<sequence>MSDSPSKTLFDRFFAEHNDKIYRFAFKLTADHSRAQEITQQCFIRLWENIEQVRPDQDIFPLLFVYTKNLVIDNSRKLYREKKMLSEAARNQPPEAQEDASPLMMKEYESQLEKVIERMPEQRKAVYLLSRRLGYTHKEIADRLCISPATVKNHLTIALQFIRRELLQYYDMH</sequence>
<dbReference type="Proteomes" id="UP000244450">
    <property type="component" value="Unassembled WGS sequence"/>
</dbReference>
<dbReference type="GO" id="GO:0016987">
    <property type="term" value="F:sigma factor activity"/>
    <property type="evidence" value="ECO:0007669"/>
    <property type="project" value="UniProtKB-KW"/>
</dbReference>
<dbReference type="Pfam" id="PF04542">
    <property type="entry name" value="Sigma70_r2"/>
    <property type="match status" value="1"/>
</dbReference>
<dbReference type="InterPro" id="IPR014327">
    <property type="entry name" value="RNA_pol_sigma70_bacteroid"/>
</dbReference>
<dbReference type="NCBIfam" id="TIGR02985">
    <property type="entry name" value="Sig70_bacteroi1"/>
    <property type="match status" value="1"/>
</dbReference>
<feature type="domain" description="RNA polymerase sigma-70 region 2" evidence="5">
    <location>
        <begin position="14"/>
        <end position="78"/>
    </location>
</feature>
<keyword evidence="3" id="KW-0731">Sigma factor</keyword>
<evidence type="ECO:0000313" key="7">
    <source>
        <dbReference type="EMBL" id="PUZ25180.1"/>
    </source>
</evidence>
<dbReference type="InterPro" id="IPR036388">
    <property type="entry name" value="WH-like_DNA-bd_sf"/>
</dbReference>
<evidence type="ECO:0000256" key="3">
    <source>
        <dbReference type="ARBA" id="ARBA00023082"/>
    </source>
</evidence>
<dbReference type="PANTHER" id="PTHR43133">
    <property type="entry name" value="RNA POLYMERASE ECF-TYPE SIGMA FACTO"/>
    <property type="match status" value="1"/>
</dbReference>
<dbReference type="InterPro" id="IPR014284">
    <property type="entry name" value="RNA_pol_sigma-70_dom"/>
</dbReference>
<evidence type="ECO:0008006" key="9">
    <source>
        <dbReference type="Google" id="ProtNLM"/>
    </source>
</evidence>
<evidence type="ECO:0000256" key="1">
    <source>
        <dbReference type="ARBA" id="ARBA00010641"/>
    </source>
</evidence>
<evidence type="ECO:0000256" key="4">
    <source>
        <dbReference type="ARBA" id="ARBA00023163"/>
    </source>
</evidence>
<keyword evidence="4" id="KW-0804">Transcription</keyword>
<feature type="domain" description="RNA polymerase sigma factor 70 region 4 type 2" evidence="6">
    <location>
        <begin position="111"/>
        <end position="160"/>
    </location>
</feature>
<dbReference type="SUPFAM" id="SSF88946">
    <property type="entry name" value="Sigma2 domain of RNA polymerase sigma factors"/>
    <property type="match status" value="1"/>
</dbReference>
<dbReference type="OrthoDB" id="659855at2"/>
<dbReference type="NCBIfam" id="TIGR02937">
    <property type="entry name" value="sigma70-ECF"/>
    <property type="match status" value="1"/>
</dbReference>
<comment type="similarity">
    <text evidence="1">Belongs to the sigma-70 factor family. ECF subfamily.</text>
</comment>
<dbReference type="InterPro" id="IPR013249">
    <property type="entry name" value="RNA_pol_sigma70_r4_t2"/>
</dbReference>
<dbReference type="SUPFAM" id="SSF88659">
    <property type="entry name" value="Sigma3 and sigma4 domains of RNA polymerase sigma factors"/>
    <property type="match status" value="1"/>
</dbReference>
<protein>
    <recommendedName>
        <fullName evidence="9">RNA polymerase sigma-70 factor</fullName>
    </recommendedName>
</protein>
<dbReference type="Pfam" id="PF08281">
    <property type="entry name" value="Sigma70_r4_2"/>
    <property type="match status" value="1"/>
</dbReference>
<dbReference type="GO" id="GO:0006352">
    <property type="term" value="P:DNA-templated transcription initiation"/>
    <property type="evidence" value="ECO:0007669"/>
    <property type="project" value="InterPro"/>
</dbReference>
<dbReference type="GO" id="GO:0003677">
    <property type="term" value="F:DNA binding"/>
    <property type="evidence" value="ECO:0007669"/>
    <property type="project" value="InterPro"/>
</dbReference>
<dbReference type="AlphaFoldDB" id="A0A2T7BFW6"/>
<proteinExistence type="inferred from homology"/>
<dbReference type="Gene3D" id="1.10.10.10">
    <property type="entry name" value="Winged helix-like DNA-binding domain superfamily/Winged helix DNA-binding domain"/>
    <property type="match status" value="1"/>
</dbReference>
<dbReference type="EMBL" id="QCYK01000002">
    <property type="protein sequence ID" value="PUZ25180.1"/>
    <property type="molecule type" value="Genomic_DNA"/>
</dbReference>
<dbReference type="Gene3D" id="1.10.1740.10">
    <property type="match status" value="1"/>
</dbReference>
<organism evidence="7 8">
    <name type="scientific">Chitinophaga parva</name>
    <dbReference type="NCBI Taxonomy" id="2169414"/>
    <lineage>
        <taxon>Bacteria</taxon>
        <taxon>Pseudomonadati</taxon>
        <taxon>Bacteroidota</taxon>
        <taxon>Chitinophagia</taxon>
        <taxon>Chitinophagales</taxon>
        <taxon>Chitinophagaceae</taxon>
        <taxon>Chitinophaga</taxon>
    </lineage>
</organism>